<dbReference type="RefSeq" id="WP_128472171.1">
    <property type="nucleotide sequence ID" value="NZ_CP015206.1"/>
</dbReference>
<protein>
    <submittedName>
        <fullName evidence="2">Uncharacterized protein</fullName>
    </submittedName>
</protein>
<feature type="transmembrane region" description="Helical" evidence="1">
    <location>
        <begin position="129"/>
        <end position="149"/>
    </location>
</feature>
<name>A0AAW8YEN3_PEDAC</name>
<reference evidence="2" key="1">
    <citation type="journal article" date="2023" name="PeerJ">
        <title>Selection and evaluation of lactic acid bacteria from chicken feces in Thailand as potential probiotics.</title>
        <authorList>
            <person name="Khurajog B."/>
            <person name="Disastra Y."/>
            <person name="Lawwyne L.D."/>
            <person name="Sirichokchatchawan W."/>
            <person name="Niyomtham W."/>
            <person name="Yindee J."/>
            <person name="Hampson D.J."/>
            <person name="Prapasarakul N."/>
        </authorList>
    </citation>
    <scope>NUCLEOTIDE SEQUENCE</scope>
    <source>
        <strain evidence="2">BF9</strain>
    </source>
</reference>
<feature type="transmembrane region" description="Helical" evidence="1">
    <location>
        <begin position="92"/>
        <end position="117"/>
    </location>
</feature>
<dbReference type="Proteomes" id="UP001280897">
    <property type="component" value="Unassembled WGS sequence"/>
</dbReference>
<proteinExistence type="predicted"/>
<dbReference type="AlphaFoldDB" id="A0AAW8YEN3"/>
<keyword evidence="1" id="KW-0812">Transmembrane</keyword>
<evidence type="ECO:0000313" key="3">
    <source>
        <dbReference type="Proteomes" id="UP001280897"/>
    </source>
</evidence>
<accession>A0AAW8YEN3</accession>
<feature type="transmembrane region" description="Helical" evidence="1">
    <location>
        <begin position="198"/>
        <end position="220"/>
    </location>
</feature>
<feature type="transmembrane region" description="Helical" evidence="1">
    <location>
        <begin position="53"/>
        <end position="71"/>
    </location>
</feature>
<reference evidence="2" key="2">
    <citation type="submission" date="2023-10" db="EMBL/GenBank/DDBJ databases">
        <authorList>
            <person name="Khurajog B."/>
        </authorList>
    </citation>
    <scope>NUCLEOTIDE SEQUENCE</scope>
    <source>
        <strain evidence="2">BF9</strain>
    </source>
</reference>
<comment type="caution">
    <text evidence="2">The sequence shown here is derived from an EMBL/GenBank/DDBJ whole genome shotgun (WGS) entry which is preliminary data.</text>
</comment>
<keyword evidence="1" id="KW-1133">Transmembrane helix</keyword>
<feature type="transmembrane region" description="Helical" evidence="1">
    <location>
        <begin position="12"/>
        <end position="33"/>
    </location>
</feature>
<keyword evidence="1" id="KW-0472">Membrane</keyword>
<evidence type="ECO:0000313" key="2">
    <source>
        <dbReference type="EMBL" id="MDV2620455.1"/>
    </source>
</evidence>
<dbReference type="EMBL" id="JAWJAV010000001">
    <property type="protein sequence ID" value="MDV2620455.1"/>
    <property type="molecule type" value="Genomic_DNA"/>
</dbReference>
<gene>
    <name evidence="2" type="ORF">R0G89_01730</name>
</gene>
<organism evidence="2 3">
    <name type="scientific">Pediococcus acidilactici</name>
    <dbReference type="NCBI Taxonomy" id="1254"/>
    <lineage>
        <taxon>Bacteria</taxon>
        <taxon>Bacillati</taxon>
        <taxon>Bacillota</taxon>
        <taxon>Bacilli</taxon>
        <taxon>Lactobacillales</taxon>
        <taxon>Lactobacillaceae</taxon>
        <taxon>Pediococcus</taxon>
        <taxon>Pediococcus acidilactici group</taxon>
    </lineage>
</organism>
<feature type="transmembrane region" description="Helical" evidence="1">
    <location>
        <begin position="156"/>
        <end position="178"/>
    </location>
</feature>
<sequence>MAKEMKLSLFKLKYQPLLMLIPLFFVCYTAYFIKFKITYFPQKADFWFKSSELLLNALIPFLISLITAIQFSFEEQRRNLNPVLSLPKRDTWVSNVAILTAMVYLEGALVFGVGMAWFGKFDYWDNIEIWLNLYGQPLIWIPIFTWIGIAFNYRTGLIVGAVLIPFMLNVASQSQGSGWRCLPWFYNFTVEKSPGPSIMPAVLSVAGITLLEQLVLNYYVNHFWER</sequence>
<evidence type="ECO:0000256" key="1">
    <source>
        <dbReference type="SAM" id="Phobius"/>
    </source>
</evidence>